<protein>
    <submittedName>
        <fullName evidence="2">Uncharacterized protein</fullName>
    </submittedName>
</protein>
<sequence length="785" mass="88203">MDIHGTELVYKKVINPGLDNINHANKLGIRLKSTNALRSPMPIHANRSNQLRDKLSPRKILPQNADSASQSYVTNDYIRDVIVPISPVPNTDDGNVHRSITPLSFASSSRMKKVPLPLVSGKVPTPNSARNLKTMSLCSERQYLNSVPSERMSSQHYDEDDAENWNKSDQALRFSGEQKLKNRSLTLKRVSEIKPHRVDRMYYMSGNQLPIKSRYDIDEQELLRLRSMTSRGSRSYRPHLKGRIGWESVEAASKQNSHNDQGNENATMGTHPSFATLTTKQDKEQVESVFMTEGAAGETPRDHLGSQEPDDQSPRLLPSNQDDLKLEILSTNENDNPDVDSVAVEFNTTREQAENDTQRKPPENETVEEEPLEEETDRWDPNADVKEAILLQRDIAQSVKTVAAPAPTPAPDADAHQAVFLINKDSQKLTKKDAMKLDFTRHDGNNDDETNAAGDSDDKLKGQGKQASSHPNKGGNKGGGPNDEDGDGTHKLAGLMDMLQQGNATINQNMYKGDISAAELAKMKEDSKLGDLFRKKTSHLAPKVDPKQDLKNSLKEMEGYSFVSDLQREAFLAKFRELDMDGSGSITSEELSTKLFANSTKEDLDYFMKHCLKLSKETFDLNKDQMIDEEEFVTLLGLNDKLNGHMTTSKDEPLELNLPRLSYHITVYKEMFQLADQEMHGRLSIKDVMLIMTSGLGQAVGTDKELVDIIHNTIDKDQSGYIDFVEYLSFIPFFIKIHQHMMAQPVLIEHIENARKLVRQALRRKPNKDAGIGMPQKKATADIWN</sequence>
<feature type="region of interest" description="Disordered" evidence="1">
    <location>
        <begin position="295"/>
        <end position="319"/>
    </location>
</feature>
<dbReference type="InterPro" id="IPR011992">
    <property type="entry name" value="EF-hand-dom_pair"/>
</dbReference>
<feature type="compositionally biased region" description="Polar residues" evidence="1">
    <location>
        <begin position="253"/>
        <end position="272"/>
    </location>
</feature>
<dbReference type="GO" id="GO:0005509">
    <property type="term" value="F:calcium ion binding"/>
    <property type="evidence" value="ECO:0007669"/>
    <property type="project" value="InterPro"/>
</dbReference>
<dbReference type="Proteomes" id="UP000749559">
    <property type="component" value="Unassembled WGS sequence"/>
</dbReference>
<dbReference type="Gene3D" id="1.10.238.10">
    <property type="entry name" value="EF-hand"/>
    <property type="match status" value="2"/>
</dbReference>
<dbReference type="PROSITE" id="PS50222">
    <property type="entry name" value="EF_HAND_2"/>
    <property type="match status" value="2"/>
</dbReference>
<name>A0A8J1Y8H5_OWEFU</name>
<dbReference type="Pfam" id="PF13499">
    <property type="entry name" value="EF-hand_7"/>
    <property type="match status" value="1"/>
</dbReference>
<dbReference type="SMART" id="SM00054">
    <property type="entry name" value="EFh"/>
    <property type="match status" value="4"/>
</dbReference>
<dbReference type="OrthoDB" id="10072401at2759"/>
<dbReference type="PANTHER" id="PTHR35538">
    <property type="entry name" value="LIG_CHAN-GLU_BD DOMAIN-CONTAINING PROTEIN"/>
    <property type="match status" value="1"/>
</dbReference>
<evidence type="ECO:0000256" key="1">
    <source>
        <dbReference type="SAM" id="MobiDB-lite"/>
    </source>
</evidence>
<evidence type="ECO:0000313" key="3">
    <source>
        <dbReference type="Proteomes" id="UP000749559"/>
    </source>
</evidence>
<feature type="region of interest" description="Disordered" evidence="1">
    <location>
        <begin position="251"/>
        <end position="272"/>
    </location>
</feature>
<feature type="region of interest" description="Disordered" evidence="1">
    <location>
        <begin position="439"/>
        <end position="491"/>
    </location>
</feature>
<gene>
    <name evidence="2" type="ORF">OFUS_LOCUS6653</name>
</gene>
<dbReference type="InterPro" id="IPR018247">
    <property type="entry name" value="EF_Hand_1_Ca_BS"/>
</dbReference>
<dbReference type="CDD" id="cd00051">
    <property type="entry name" value="EFh"/>
    <property type="match status" value="1"/>
</dbReference>
<keyword evidence="3" id="KW-1185">Reference proteome</keyword>
<dbReference type="InterPro" id="IPR002048">
    <property type="entry name" value="EF_hand_dom"/>
</dbReference>
<dbReference type="PROSITE" id="PS00018">
    <property type="entry name" value="EF_HAND_1"/>
    <property type="match status" value="3"/>
</dbReference>
<evidence type="ECO:0000313" key="2">
    <source>
        <dbReference type="EMBL" id="CAH1779892.1"/>
    </source>
</evidence>
<organism evidence="2 3">
    <name type="scientific">Owenia fusiformis</name>
    <name type="common">Polychaete worm</name>
    <dbReference type="NCBI Taxonomy" id="6347"/>
    <lineage>
        <taxon>Eukaryota</taxon>
        <taxon>Metazoa</taxon>
        <taxon>Spiralia</taxon>
        <taxon>Lophotrochozoa</taxon>
        <taxon>Annelida</taxon>
        <taxon>Polychaeta</taxon>
        <taxon>Sedentaria</taxon>
        <taxon>Canalipalpata</taxon>
        <taxon>Sabellida</taxon>
        <taxon>Oweniida</taxon>
        <taxon>Oweniidae</taxon>
        <taxon>Owenia</taxon>
    </lineage>
</organism>
<dbReference type="SUPFAM" id="SSF47473">
    <property type="entry name" value="EF-hand"/>
    <property type="match status" value="1"/>
</dbReference>
<proteinExistence type="predicted"/>
<dbReference type="AlphaFoldDB" id="A0A8J1Y8H5"/>
<feature type="compositionally biased region" description="Acidic residues" evidence="1">
    <location>
        <begin position="365"/>
        <end position="377"/>
    </location>
</feature>
<feature type="region of interest" description="Disordered" evidence="1">
    <location>
        <begin position="350"/>
        <end position="383"/>
    </location>
</feature>
<dbReference type="Pfam" id="PF13202">
    <property type="entry name" value="EF-hand_5"/>
    <property type="match status" value="1"/>
</dbReference>
<reference evidence="2" key="1">
    <citation type="submission" date="2022-03" db="EMBL/GenBank/DDBJ databases">
        <authorList>
            <person name="Martin C."/>
        </authorList>
    </citation>
    <scope>NUCLEOTIDE SEQUENCE</scope>
</reference>
<accession>A0A8J1Y8H5</accession>
<comment type="caution">
    <text evidence="2">The sequence shown here is derived from an EMBL/GenBank/DDBJ whole genome shotgun (WGS) entry which is preliminary data.</text>
</comment>
<dbReference type="PANTHER" id="PTHR35538:SF4">
    <property type="entry name" value="EF-HAND DOMAIN-CONTAINING PROTEIN"/>
    <property type="match status" value="1"/>
</dbReference>
<dbReference type="EMBL" id="CAIIXF020000003">
    <property type="protein sequence ID" value="CAH1779892.1"/>
    <property type="molecule type" value="Genomic_DNA"/>
</dbReference>
<feature type="compositionally biased region" description="Basic and acidic residues" evidence="1">
    <location>
        <begin position="351"/>
        <end position="363"/>
    </location>
</feature>